<proteinExistence type="predicted"/>
<dbReference type="Proteomes" id="UP001465976">
    <property type="component" value="Unassembled WGS sequence"/>
</dbReference>
<gene>
    <name evidence="7" type="ORF">V5O48_008711</name>
</gene>
<feature type="compositionally biased region" description="Basic and acidic residues" evidence="5">
    <location>
        <begin position="10"/>
        <end position="20"/>
    </location>
</feature>
<dbReference type="InterPro" id="IPR002893">
    <property type="entry name" value="Znf_MYND"/>
</dbReference>
<comment type="caution">
    <text evidence="7">The sequence shown here is derived from an EMBL/GenBank/DDBJ whole genome shotgun (WGS) entry which is preliminary data.</text>
</comment>
<dbReference type="PROSITE" id="PS50865">
    <property type="entry name" value="ZF_MYND_2"/>
    <property type="match status" value="1"/>
</dbReference>
<dbReference type="SUPFAM" id="SSF144232">
    <property type="entry name" value="HIT/MYND zinc finger-like"/>
    <property type="match status" value="1"/>
</dbReference>
<evidence type="ECO:0000313" key="7">
    <source>
        <dbReference type="EMBL" id="KAL0573243.1"/>
    </source>
</evidence>
<feature type="domain" description="MYND-type" evidence="6">
    <location>
        <begin position="412"/>
        <end position="454"/>
    </location>
</feature>
<evidence type="ECO:0000256" key="5">
    <source>
        <dbReference type="SAM" id="MobiDB-lite"/>
    </source>
</evidence>
<keyword evidence="1" id="KW-0479">Metal-binding</keyword>
<accession>A0ABR3FDT1</accession>
<evidence type="ECO:0000259" key="6">
    <source>
        <dbReference type="PROSITE" id="PS50865"/>
    </source>
</evidence>
<dbReference type="Pfam" id="PF01753">
    <property type="entry name" value="zf-MYND"/>
    <property type="match status" value="1"/>
</dbReference>
<evidence type="ECO:0000256" key="4">
    <source>
        <dbReference type="PROSITE-ProRule" id="PRU00134"/>
    </source>
</evidence>
<sequence>MATASARHAPNRDQKIREHAVGLSHLTLPKIKTLLAKAPPDSLDPSKGPTNRSQKDALDALVALGCSYALRHDSLLVPISSFLPSVWSSACAWGFIFMRDIVLSDIAEGSLKDKIICAMGGLFSKIVEIGSISVHNQVFASIPHFLDVSLEILVQLLAADHLAFQHWSHFHFVFCDVIKGLKTRNAREYQRISDRLAPKYDIPGLCIRRFNEEVFDGDMSSQGFHTVMMCWMTFSQSSETVFRAILSKGGISCVVNGIHRFVRLSIGKKRPRWDDNLYYLQVANSIVDCEDILLTMLTRGQSWVIEALDCQLLTVLAKVPPSLDGKWANIPIGRQTVAIVECIMPFVIYRGVLNRVIRAKIRMDIMGGNIGIEAVQDAIQKLLNYAAETKEAYRVFEKITPSLSTHCSNTNCQNCYDTPLEPVRLKRCYGCHLALYCSSGCQKAHWRNSHRKKCASSPRPKRDGISYGMSDFDIAFMRYLIRRRAPDWTQKLLVHSQRKPGQAFIISATLSEAPMTINTGISRERLEGSLPNDGRRTLKAIMGSISDFRKECVLHCVLPESSGAKHFFDVMDINEPSVEFSVSFNSRTNRPT</sequence>
<dbReference type="EMBL" id="JBAHYK010000525">
    <property type="protein sequence ID" value="KAL0573243.1"/>
    <property type="molecule type" value="Genomic_DNA"/>
</dbReference>
<feature type="region of interest" description="Disordered" evidence="5">
    <location>
        <begin position="1"/>
        <end position="21"/>
    </location>
</feature>
<dbReference type="Gene3D" id="6.10.140.2220">
    <property type="match status" value="1"/>
</dbReference>
<reference evidence="7 8" key="1">
    <citation type="submission" date="2024-02" db="EMBL/GenBank/DDBJ databases">
        <title>A draft genome for the cacao thread blight pathogen Marasmius crinis-equi.</title>
        <authorList>
            <person name="Cohen S.P."/>
            <person name="Baruah I.K."/>
            <person name="Amoako-Attah I."/>
            <person name="Bukari Y."/>
            <person name="Meinhardt L.W."/>
            <person name="Bailey B.A."/>
        </authorList>
    </citation>
    <scope>NUCLEOTIDE SEQUENCE [LARGE SCALE GENOMIC DNA]</scope>
    <source>
        <strain evidence="7 8">GH-76</strain>
    </source>
</reference>
<evidence type="ECO:0000256" key="3">
    <source>
        <dbReference type="ARBA" id="ARBA00022833"/>
    </source>
</evidence>
<evidence type="ECO:0000256" key="1">
    <source>
        <dbReference type="ARBA" id="ARBA00022723"/>
    </source>
</evidence>
<keyword evidence="3" id="KW-0862">Zinc</keyword>
<keyword evidence="2 4" id="KW-0863">Zinc-finger</keyword>
<organism evidence="7 8">
    <name type="scientific">Marasmius crinis-equi</name>
    <dbReference type="NCBI Taxonomy" id="585013"/>
    <lineage>
        <taxon>Eukaryota</taxon>
        <taxon>Fungi</taxon>
        <taxon>Dikarya</taxon>
        <taxon>Basidiomycota</taxon>
        <taxon>Agaricomycotina</taxon>
        <taxon>Agaricomycetes</taxon>
        <taxon>Agaricomycetidae</taxon>
        <taxon>Agaricales</taxon>
        <taxon>Marasmiineae</taxon>
        <taxon>Marasmiaceae</taxon>
        <taxon>Marasmius</taxon>
    </lineage>
</organism>
<evidence type="ECO:0000256" key="2">
    <source>
        <dbReference type="ARBA" id="ARBA00022771"/>
    </source>
</evidence>
<name>A0ABR3FDT1_9AGAR</name>
<keyword evidence="8" id="KW-1185">Reference proteome</keyword>
<protein>
    <recommendedName>
        <fullName evidence="6">MYND-type domain-containing protein</fullName>
    </recommendedName>
</protein>
<evidence type="ECO:0000313" key="8">
    <source>
        <dbReference type="Proteomes" id="UP001465976"/>
    </source>
</evidence>